<keyword evidence="1" id="KW-0472">Membrane</keyword>
<gene>
    <name evidence="3" type="ORF">GSCOC_T00003208001</name>
</gene>
<dbReference type="FunCoup" id="A0A068VMT6">
    <property type="interactions" value="94"/>
</dbReference>
<evidence type="ECO:0000313" key="4">
    <source>
        <dbReference type="Proteomes" id="UP000295252"/>
    </source>
</evidence>
<dbReference type="PANTHER" id="PTHR24128:SF24">
    <property type="entry name" value="ANKYRIN REPEAT PROTEIN"/>
    <property type="match status" value="1"/>
</dbReference>
<dbReference type="InterPro" id="IPR036770">
    <property type="entry name" value="Ankyrin_rpt-contain_sf"/>
</dbReference>
<dbReference type="SMART" id="SM00248">
    <property type="entry name" value="ANK"/>
    <property type="match status" value="5"/>
</dbReference>
<protein>
    <submittedName>
        <fullName evidence="3">DH200=94 genomic scaffold, scaffold_7991</fullName>
    </submittedName>
</protein>
<dbReference type="Gramene" id="CDP21937">
    <property type="protein sequence ID" value="CDP21937"/>
    <property type="gene ID" value="GSCOC_T00003208001"/>
</dbReference>
<dbReference type="InterPro" id="IPR026961">
    <property type="entry name" value="PGG_dom"/>
</dbReference>
<feature type="transmembrane region" description="Helical" evidence="1">
    <location>
        <begin position="363"/>
        <end position="382"/>
    </location>
</feature>
<evidence type="ECO:0000259" key="2">
    <source>
        <dbReference type="Pfam" id="PF13962"/>
    </source>
</evidence>
<dbReference type="Proteomes" id="UP000295252">
    <property type="component" value="Unassembled WGS sequence"/>
</dbReference>
<sequence length="484" mass="54830">MEEALKAASGEGNIDALYKLIEKDPEILDSFNKVQFVHTPLHEAAKAGQVDFAIELMTLMPSFGRKQNPQGLSPLHVAIIDDADEPEERRRRKNETALALIKLDAELIRVKGRERMTPLHHAVKENNLELLAEFLCLCPNAIDDLTNKFQSAVHIAVKERKLEALDVLLGWLLRRNREDVLGFKDEHRNTALHIAVETEQAEVVKKLIHKVKTNSLNSKNLTALDIAVQKQNLQIKEILQRGGGRSAALIPPMEVLPQFLRSREGFAERPLRLLIYMEKEMSFDMRNVILVVAVLIVTAAFQGILQPPGGFWQGNAEITNQTVSRINSANNRASLDVYDLRKQFQAKQLAGKVVMSNHNFNEFIAGNTVAFVFATMVIFSVLPGRPYILGLHISLVFLTYSYLNAIQIIAELSKSTKFLIIISWFVISVAFGVRIFLFIAKALFYDAWWLPRLSMLATNSLYQIPIKGVERIIQFGYRLKMQHR</sequence>
<dbReference type="Pfam" id="PF12796">
    <property type="entry name" value="Ank_2"/>
    <property type="match status" value="1"/>
</dbReference>
<proteinExistence type="predicted"/>
<dbReference type="Gene3D" id="1.25.40.20">
    <property type="entry name" value="Ankyrin repeat-containing domain"/>
    <property type="match status" value="1"/>
</dbReference>
<dbReference type="Pfam" id="PF13962">
    <property type="entry name" value="PGG"/>
    <property type="match status" value="1"/>
</dbReference>
<dbReference type="AlphaFoldDB" id="A0A068VMT6"/>
<dbReference type="STRING" id="49390.A0A068VMT6"/>
<organism evidence="3 4">
    <name type="scientific">Coffea canephora</name>
    <name type="common">Robusta coffee</name>
    <dbReference type="NCBI Taxonomy" id="49390"/>
    <lineage>
        <taxon>Eukaryota</taxon>
        <taxon>Viridiplantae</taxon>
        <taxon>Streptophyta</taxon>
        <taxon>Embryophyta</taxon>
        <taxon>Tracheophyta</taxon>
        <taxon>Spermatophyta</taxon>
        <taxon>Magnoliopsida</taxon>
        <taxon>eudicotyledons</taxon>
        <taxon>Gunneridae</taxon>
        <taxon>Pentapetalae</taxon>
        <taxon>asterids</taxon>
        <taxon>lamiids</taxon>
        <taxon>Gentianales</taxon>
        <taxon>Rubiaceae</taxon>
        <taxon>Ixoroideae</taxon>
        <taxon>Gardenieae complex</taxon>
        <taxon>Bertiereae - Coffeeae clade</taxon>
        <taxon>Coffeeae</taxon>
        <taxon>Coffea</taxon>
    </lineage>
</organism>
<feature type="domain" description="PGG" evidence="2">
    <location>
        <begin position="284"/>
        <end position="382"/>
    </location>
</feature>
<evidence type="ECO:0000313" key="3">
    <source>
        <dbReference type="EMBL" id="CDP21937.1"/>
    </source>
</evidence>
<keyword evidence="1" id="KW-1133">Transmembrane helix</keyword>
<dbReference type="InParanoid" id="A0A068VMT6"/>
<feature type="transmembrane region" description="Helical" evidence="1">
    <location>
        <begin position="421"/>
        <end position="445"/>
    </location>
</feature>
<feature type="transmembrane region" description="Helical" evidence="1">
    <location>
        <begin position="287"/>
        <end position="305"/>
    </location>
</feature>
<dbReference type="PANTHER" id="PTHR24128">
    <property type="entry name" value="HOMEOBOX PROTEIN WARIAI"/>
    <property type="match status" value="1"/>
</dbReference>
<keyword evidence="1" id="KW-0812">Transmembrane</keyword>
<reference evidence="4" key="1">
    <citation type="journal article" date="2014" name="Science">
        <title>The coffee genome provides insight into the convergent evolution of caffeine biosynthesis.</title>
        <authorList>
            <person name="Denoeud F."/>
            <person name="Carretero-Paulet L."/>
            <person name="Dereeper A."/>
            <person name="Droc G."/>
            <person name="Guyot R."/>
            <person name="Pietrella M."/>
            <person name="Zheng C."/>
            <person name="Alberti A."/>
            <person name="Anthony F."/>
            <person name="Aprea G."/>
            <person name="Aury J.M."/>
            <person name="Bento P."/>
            <person name="Bernard M."/>
            <person name="Bocs S."/>
            <person name="Campa C."/>
            <person name="Cenci A."/>
            <person name="Combes M.C."/>
            <person name="Crouzillat D."/>
            <person name="Da Silva C."/>
            <person name="Daddiego L."/>
            <person name="De Bellis F."/>
            <person name="Dussert S."/>
            <person name="Garsmeur O."/>
            <person name="Gayraud T."/>
            <person name="Guignon V."/>
            <person name="Jahn K."/>
            <person name="Jamilloux V."/>
            <person name="Joet T."/>
            <person name="Labadie K."/>
            <person name="Lan T."/>
            <person name="Leclercq J."/>
            <person name="Lepelley M."/>
            <person name="Leroy T."/>
            <person name="Li L.T."/>
            <person name="Librado P."/>
            <person name="Lopez L."/>
            <person name="Munoz A."/>
            <person name="Noel B."/>
            <person name="Pallavicini A."/>
            <person name="Perrotta G."/>
            <person name="Poncet V."/>
            <person name="Pot D."/>
            <person name="Priyono X."/>
            <person name="Rigoreau M."/>
            <person name="Rouard M."/>
            <person name="Rozas J."/>
            <person name="Tranchant-Dubreuil C."/>
            <person name="VanBuren R."/>
            <person name="Zhang Q."/>
            <person name="Andrade A.C."/>
            <person name="Argout X."/>
            <person name="Bertrand B."/>
            <person name="de Kochko A."/>
            <person name="Graziosi G."/>
            <person name="Henry R.J."/>
            <person name="Jayarama X."/>
            <person name="Ming R."/>
            <person name="Nagai C."/>
            <person name="Rounsley S."/>
            <person name="Sankoff D."/>
            <person name="Giuliano G."/>
            <person name="Albert V.A."/>
            <person name="Wincker P."/>
            <person name="Lashermes P."/>
        </authorList>
    </citation>
    <scope>NUCLEOTIDE SEQUENCE [LARGE SCALE GENOMIC DNA]</scope>
    <source>
        <strain evidence="4">cv. DH200-94</strain>
    </source>
</reference>
<dbReference type="SUPFAM" id="SSF48403">
    <property type="entry name" value="Ankyrin repeat"/>
    <property type="match status" value="1"/>
</dbReference>
<keyword evidence="4" id="KW-1185">Reference proteome</keyword>
<feature type="transmembrane region" description="Helical" evidence="1">
    <location>
        <begin position="389"/>
        <end position="409"/>
    </location>
</feature>
<feature type="non-terminal residue" evidence="3">
    <location>
        <position position="484"/>
    </location>
</feature>
<dbReference type="PhylomeDB" id="A0A068VMT6"/>
<dbReference type="InterPro" id="IPR002110">
    <property type="entry name" value="Ankyrin_rpt"/>
</dbReference>
<evidence type="ECO:0000256" key="1">
    <source>
        <dbReference type="SAM" id="Phobius"/>
    </source>
</evidence>
<dbReference type="OMA" id="RNALYWE"/>
<dbReference type="OrthoDB" id="909233at2759"/>
<dbReference type="EMBL" id="HG747075">
    <property type="protein sequence ID" value="CDP21937.1"/>
    <property type="molecule type" value="Genomic_DNA"/>
</dbReference>
<name>A0A068VMT6_COFCA</name>
<accession>A0A068VMT6</accession>